<dbReference type="Gene3D" id="3.40.190.10">
    <property type="entry name" value="Periplasmic binding protein-like II"/>
    <property type="match status" value="1"/>
</dbReference>
<accession>A0A1Y2BSQ4</accession>
<dbReference type="OrthoDB" id="2150257at2759"/>
<dbReference type="Proteomes" id="UP000193920">
    <property type="component" value="Unassembled WGS sequence"/>
</dbReference>
<keyword evidence="1" id="KW-0732">Signal</keyword>
<feature type="signal peptide" evidence="1">
    <location>
        <begin position="1"/>
        <end position="21"/>
    </location>
</feature>
<dbReference type="InterPro" id="IPR006059">
    <property type="entry name" value="SBP"/>
</dbReference>
<proteinExistence type="predicted"/>
<dbReference type="AlphaFoldDB" id="A0A1Y2BSQ4"/>
<protein>
    <submittedName>
        <fullName evidence="2">Periplasmic binding protein-like II</fullName>
    </submittedName>
</protein>
<name>A0A1Y2BSQ4_9FUNG</name>
<dbReference type="InterPro" id="IPR050490">
    <property type="entry name" value="Bact_solute-bd_prot1"/>
</dbReference>
<gene>
    <name evidence="2" type="ORF">LY90DRAFT_53432</name>
</gene>
<reference evidence="2 3" key="1">
    <citation type="submission" date="2016-08" db="EMBL/GenBank/DDBJ databases">
        <title>A Parts List for Fungal Cellulosomes Revealed by Comparative Genomics.</title>
        <authorList>
            <consortium name="DOE Joint Genome Institute"/>
            <person name="Haitjema C.H."/>
            <person name="Gilmore S.P."/>
            <person name="Henske J.K."/>
            <person name="Solomon K.V."/>
            <person name="De Groot R."/>
            <person name="Kuo A."/>
            <person name="Mondo S.J."/>
            <person name="Salamov A.A."/>
            <person name="Labutti K."/>
            <person name="Zhao Z."/>
            <person name="Chiniquy J."/>
            <person name="Barry K."/>
            <person name="Brewer H.M."/>
            <person name="Purvine S.O."/>
            <person name="Wright A.T."/>
            <person name="Boxma B."/>
            <person name="Van Alen T."/>
            <person name="Hackstein J.H."/>
            <person name="Baker S.E."/>
            <person name="Grigoriev I.V."/>
            <person name="O'Malley M.A."/>
        </authorList>
    </citation>
    <scope>NUCLEOTIDE SEQUENCE [LARGE SCALE GENOMIC DNA]</scope>
    <source>
        <strain evidence="2 3">G1</strain>
    </source>
</reference>
<comment type="caution">
    <text evidence="2">The sequence shown here is derived from an EMBL/GenBank/DDBJ whole genome shotgun (WGS) entry which is preliminary data.</text>
</comment>
<evidence type="ECO:0000256" key="1">
    <source>
        <dbReference type="SAM" id="SignalP"/>
    </source>
</evidence>
<dbReference type="SUPFAM" id="SSF53850">
    <property type="entry name" value="Periplasmic binding protein-like II"/>
    <property type="match status" value="1"/>
</dbReference>
<organism evidence="2 3">
    <name type="scientific">Neocallimastix californiae</name>
    <dbReference type="NCBI Taxonomy" id="1754190"/>
    <lineage>
        <taxon>Eukaryota</taxon>
        <taxon>Fungi</taxon>
        <taxon>Fungi incertae sedis</taxon>
        <taxon>Chytridiomycota</taxon>
        <taxon>Chytridiomycota incertae sedis</taxon>
        <taxon>Neocallimastigomycetes</taxon>
        <taxon>Neocallimastigales</taxon>
        <taxon>Neocallimastigaceae</taxon>
        <taxon>Neocallimastix</taxon>
    </lineage>
</organism>
<evidence type="ECO:0000313" key="2">
    <source>
        <dbReference type="EMBL" id="ORY37734.1"/>
    </source>
</evidence>
<dbReference type="Pfam" id="PF01547">
    <property type="entry name" value="SBP_bac_1"/>
    <property type="match status" value="1"/>
</dbReference>
<sequence>MIIKNILSFTLFISFIFLCLGDNSETIEINILTSSENGGIYTYQELFDKFNKYSAENSLNIKLNVNLLSKDNSTVEVEDYESTIELLFSKKSDKYDLYYFDNIFSNKFGPYLLDLREYLSESHINLYDNEITSQTCYYNDKLVGLPTVIDCTSLIYNKDLLNKYKKSVPKTWEELIETAKYIINEEKKLVMMK</sequence>
<dbReference type="PANTHER" id="PTHR43649">
    <property type="entry name" value="ARABINOSE-BINDING PROTEIN-RELATED"/>
    <property type="match status" value="1"/>
</dbReference>
<feature type="chain" id="PRO_5012530868" evidence="1">
    <location>
        <begin position="22"/>
        <end position="193"/>
    </location>
</feature>
<keyword evidence="3" id="KW-1185">Reference proteome</keyword>
<evidence type="ECO:0000313" key="3">
    <source>
        <dbReference type="Proteomes" id="UP000193920"/>
    </source>
</evidence>
<dbReference type="EMBL" id="MCOG01000141">
    <property type="protein sequence ID" value="ORY37734.1"/>
    <property type="molecule type" value="Genomic_DNA"/>
</dbReference>